<feature type="domain" description="Metallo-beta-lactamase" evidence="1">
    <location>
        <begin position="12"/>
        <end position="190"/>
    </location>
</feature>
<dbReference type="PANTHER" id="PTHR47619">
    <property type="entry name" value="METALLO-HYDROLASE YYCJ-RELATED"/>
    <property type="match status" value="1"/>
</dbReference>
<organism evidence="2 3">
    <name type="scientific">Qingrenia yutianensis</name>
    <dbReference type="NCBI Taxonomy" id="2763676"/>
    <lineage>
        <taxon>Bacteria</taxon>
        <taxon>Bacillati</taxon>
        <taxon>Bacillota</taxon>
        <taxon>Clostridia</taxon>
        <taxon>Eubacteriales</taxon>
        <taxon>Oscillospiraceae</taxon>
        <taxon>Qingrenia</taxon>
    </lineage>
</organism>
<comment type="caution">
    <text evidence="2">The sequence shown here is derived from an EMBL/GenBank/DDBJ whole genome shotgun (WGS) entry which is preliminary data.</text>
</comment>
<reference evidence="2" key="1">
    <citation type="submission" date="2020-08" db="EMBL/GenBank/DDBJ databases">
        <title>Genome public.</title>
        <authorList>
            <person name="Liu C."/>
            <person name="Sun Q."/>
        </authorList>
    </citation>
    <scope>NUCLEOTIDE SEQUENCE</scope>
    <source>
        <strain evidence="2">NSJ-50</strain>
    </source>
</reference>
<gene>
    <name evidence="2" type="ORF">H8706_09470</name>
</gene>
<keyword evidence="3" id="KW-1185">Reference proteome</keyword>
<dbReference type="InterPro" id="IPR001279">
    <property type="entry name" value="Metallo-B-lactamas"/>
</dbReference>
<dbReference type="Gene3D" id="3.60.15.10">
    <property type="entry name" value="Ribonuclease Z/Hydroxyacylglutathione hydrolase-like"/>
    <property type="match status" value="1"/>
</dbReference>
<dbReference type="SMART" id="SM00849">
    <property type="entry name" value="Lactamase_B"/>
    <property type="match status" value="1"/>
</dbReference>
<sequence>MIRFITLFSGSSGNATLISGRETNILIDAGVSCAKICASLSELGISPNELDAVLITHEHSDHVNGVRVLSKKFNIPVYATEKTLGAMNLYDVYAHNQRAVKSGERFEIREFEIFPFSIPHDAADPVGYSVLAENKRYTVATDLGHINERLLKCLCKSEVVLLESNHDVEMLKNGRYSYPLKKRILSDSGHLSNENAAWTATQLAMWGTGKIILGHLSNENNTPSLAYEASHSMLCKNGAQIGGDVILKVAPRSGILEI</sequence>
<dbReference type="AlphaFoldDB" id="A0A926FEQ3"/>
<dbReference type="SUPFAM" id="SSF56281">
    <property type="entry name" value="Metallo-hydrolase/oxidoreductase"/>
    <property type="match status" value="1"/>
</dbReference>
<dbReference type="InterPro" id="IPR036866">
    <property type="entry name" value="RibonucZ/Hydroxyglut_hydro"/>
</dbReference>
<dbReference type="Proteomes" id="UP000647416">
    <property type="component" value="Unassembled WGS sequence"/>
</dbReference>
<dbReference type="Pfam" id="PF12706">
    <property type="entry name" value="Lactamase_B_2"/>
    <property type="match status" value="1"/>
</dbReference>
<dbReference type="RefSeq" id="WP_178347756.1">
    <property type="nucleotide sequence ID" value="NZ_JACRTE010000014.1"/>
</dbReference>
<evidence type="ECO:0000259" key="1">
    <source>
        <dbReference type="SMART" id="SM00849"/>
    </source>
</evidence>
<evidence type="ECO:0000313" key="3">
    <source>
        <dbReference type="Proteomes" id="UP000647416"/>
    </source>
</evidence>
<proteinExistence type="predicted"/>
<protein>
    <submittedName>
        <fullName evidence="2">MBL fold metallo-hydrolase</fullName>
    </submittedName>
</protein>
<dbReference type="PANTHER" id="PTHR47619:SF1">
    <property type="entry name" value="EXODEOXYRIBONUCLEASE WALJ"/>
    <property type="match status" value="1"/>
</dbReference>
<name>A0A926FEQ3_9FIRM</name>
<accession>A0A926FEQ3</accession>
<evidence type="ECO:0000313" key="2">
    <source>
        <dbReference type="EMBL" id="MBC8597094.1"/>
    </source>
</evidence>
<dbReference type="InterPro" id="IPR052533">
    <property type="entry name" value="WalJ/YycJ-like"/>
</dbReference>
<dbReference type="EMBL" id="JACRTE010000014">
    <property type="protein sequence ID" value="MBC8597094.1"/>
    <property type="molecule type" value="Genomic_DNA"/>
</dbReference>